<feature type="compositionally biased region" description="Pro residues" evidence="3">
    <location>
        <begin position="593"/>
        <end position="603"/>
    </location>
</feature>
<dbReference type="GO" id="GO:0005085">
    <property type="term" value="F:guanyl-nucleotide exchange factor activity"/>
    <property type="evidence" value="ECO:0007669"/>
    <property type="project" value="UniProtKB-KW"/>
</dbReference>
<feature type="compositionally biased region" description="Low complexity" evidence="3">
    <location>
        <begin position="353"/>
        <end position="364"/>
    </location>
</feature>
<feature type="compositionally biased region" description="Polar residues" evidence="3">
    <location>
        <begin position="883"/>
        <end position="892"/>
    </location>
</feature>
<feature type="region of interest" description="Disordered" evidence="3">
    <location>
        <begin position="1347"/>
        <end position="1367"/>
    </location>
</feature>
<dbReference type="InterPro" id="IPR036964">
    <property type="entry name" value="RASGEF_cat_dom_sf"/>
</dbReference>
<evidence type="ECO:0008006" key="8">
    <source>
        <dbReference type="Google" id="ProtNLM"/>
    </source>
</evidence>
<dbReference type="InterPro" id="IPR001895">
    <property type="entry name" value="RASGEF_cat_dom"/>
</dbReference>
<feature type="compositionally biased region" description="Polar residues" evidence="3">
    <location>
        <begin position="365"/>
        <end position="383"/>
    </location>
</feature>
<feature type="region of interest" description="Disordered" evidence="3">
    <location>
        <begin position="105"/>
        <end position="143"/>
    </location>
</feature>
<protein>
    <recommendedName>
        <fullName evidence="8">Ras GEF</fullName>
    </recommendedName>
</protein>
<dbReference type="PROSITE" id="PS50212">
    <property type="entry name" value="RASGEF_NTER"/>
    <property type="match status" value="1"/>
</dbReference>
<dbReference type="Gene3D" id="1.10.840.10">
    <property type="entry name" value="Ras guanine-nucleotide exchange factors catalytic domain"/>
    <property type="match status" value="1"/>
</dbReference>
<feature type="domain" description="N-terminal Ras-GEF" evidence="5">
    <location>
        <begin position="646"/>
        <end position="775"/>
    </location>
</feature>
<dbReference type="OrthoDB" id="10254377at2759"/>
<name>A0A9P3HDS4_9FUNG</name>
<dbReference type="Proteomes" id="UP000827284">
    <property type="component" value="Unassembled WGS sequence"/>
</dbReference>
<dbReference type="SMART" id="SM00147">
    <property type="entry name" value="RasGEF"/>
    <property type="match status" value="1"/>
</dbReference>
<sequence length="1526" mass="169821">MASDRTTTLRMSIGHVTCPPPRRRMASDQQLRQDGRPIADQDWDAFTRAGITLAQNEGSGYDHFTESPLGDTRRSGREDATVFHREPLSHHLHWHPRYTHVSPGLDNGHVSKDNSPLHPFKRSSWGQHLVSQEQSQRSSDRHPSLSYNILETLEEHHDHHSYSPRPLPGNIYSTDQDFNSETEVDTDEENGRRNDFSLSMTDIHGARLDRMRSLSVCVPLSPNQTPVGSPRQHSSNWVAESRSHMSGSRTPRRTIGSDVLSAITTPTPRSKNIHAGRRRHNSYVAPNTKEFNTLSTIFGWVTVSAEEAWSRARDHNTSDPSLDSQVDHSRRIPSYESGDDSDTDDFSPFGAISSWSNSQTSGSSGNAEISPSSLFGDTASSRNSGVSSLGGQSMQSQGTTLFSGEELALDADVEATRVYSGQPTGPRRASHNRYPISFSPTRPLDRPDMSLPQPEELPKGWTGNQRRQTVHAFIERDKEFTPHITPRRKSAGRIPNGFLPPPTGPLPAVPFSPLSGEFSDLYSGHNSNNMFGLPRSFGKDSGYMSASQQFSLHPLESIPVYTEDTATVPRMETTSVKKLGKQFDPLDNVQSPEPTPTTLVPPPVPPPFLEIDARVFDITEAAEGCSTIVYAQQPETASEGSTGSAGLKPIVAGTIVKLIEKLTHQYGMNSGFITDFFLTYRLFMSPVQLCKYLIQRYLWALELDTESRCVVRVRTFVVFRHWINNHFEDDFLTSKSLRFQMASFLNQMRFNHKVQTSARDSRIIRNLMDFFKQQRRHYKALAEESFAAEQAAKSRSGPIGKDGSSPAGPGPNDDVHPFQPFQGQASEVPVDVSKAWRDNESSSAVKTTKSDISDSIPSSLPPKARTRATTLAGGPLGIVTPTDDGTQTTSRSTKGKEVRVQIVSRQTSDNSMYAERERRLSGASIKSARSSTWSTKMTQSIHKLRQKSEDIFQQFVHPTSLQMKSEFRQCVCWTPTFTGIADHHALNTTRSYPILRSSAVGSGVSSPDTSSAIGQPSNRSIKRLKSSLTLGSNTSSCPVTGQGPLSSRSPTRAQFSTLSSRHSRTNSSNSVGFHPNPDCPFHVACMESIQSIDQAINSNRVSGDSTYNSLESKVSVHEFLNQEPYPIVPSLPNSVPPSPAWPASPSTHGDHEHYSAVALPYKPFILFYRSQTIAQQLCLLEQHYLEQIQWEELLELELSKAGRKKRSKSQSSISGYLFKSDRKQSGMDASNERSNKLCMWVASEVVSTQPIEDRVRVIEKFIRIAQKCYQYRNFNSLIQLVMGLGSSQLCGLRRTWSRVGGYEMHVLQDLQEFISPCSNWNVLRRAMNQVNQNEPEVERAQRFNHQAPLDTGAGVSPNGVTASSDIGLGESEASHSKYLQNQVPFDQQGCIPFLGLFVFDLTHIAVSPSWYLAPSSTSQKAKVDDNIASGAENDPSPEQQSRANEAVSLVAPEPQDLPDLLSTGTLLVHLYKFQLIAKTIKWFIAFQRRPRKYTFTVDPTLYSKCYLLRVLKEDRLRELAETCESD</sequence>
<gene>
    <name evidence="6" type="ORF">EMPS_07212</name>
</gene>
<dbReference type="InterPro" id="IPR008937">
    <property type="entry name" value="Ras-like_GEF"/>
</dbReference>
<reference evidence="6" key="2">
    <citation type="journal article" date="2022" name="Microbiol. Resour. Announc.">
        <title>Whole-Genome Sequence of Entomortierella parvispora E1425, a Mucoromycotan Fungus Associated with Burkholderiaceae-Related Endosymbiotic Bacteria.</title>
        <authorList>
            <person name="Herlambang A."/>
            <person name="Guo Y."/>
            <person name="Takashima Y."/>
            <person name="Narisawa K."/>
            <person name="Ohta H."/>
            <person name="Nishizawa T."/>
        </authorList>
    </citation>
    <scope>NUCLEOTIDE SEQUENCE</scope>
    <source>
        <strain evidence="6">E1425</strain>
    </source>
</reference>
<dbReference type="EMBL" id="BQFW01000009">
    <property type="protein sequence ID" value="GJJ74854.1"/>
    <property type="molecule type" value="Genomic_DNA"/>
</dbReference>
<dbReference type="PANTHER" id="PTHR23113">
    <property type="entry name" value="GUANINE NUCLEOTIDE EXCHANGE FACTOR"/>
    <property type="match status" value="1"/>
</dbReference>
<feature type="domain" description="Ras-GEF" evidence="4">
    <location>
        <begin position="1169"/>
        <end position="1491"/>
    </location>
</feature>
<evidence type="ECO:0000259" key="5">
    <source>
        <dbReference type="PROSITE" id="PS50212"/>
    </source>
</evidence>
<organism evidence="6 7">
    <name type="scientific">Entomortierella parvispora</name>
    <dbReference type="NCBI Taxonomy" id="205924"/>
    <lineage>
        <taxon>Eukaryota</taxon>
        <taxon>Fungi</taxon>
        <taxon>Fungi incertae sedis</taxon>
        <taxon>Mucoromycota</taxon>
        <taxon>Mortierellomycotina</taxon>
        <taxon>Mortierellomycetes</taxon>
        <taxon>Mortierellales</taxon>
        <taxon>Mortierellaceae</taxon>
        <taxon>Entomortierella</taxon>
    </lineage>
</organism>
<evidence type="ECO:0000313" key="6">
    <source>
        <dbReference type="EMBL" id="GJJ74854.1"/>
    </source>
</evidence>
<comment type="caution">
    <text evidence="6">The sequence shown here is derived from an EMBL/GenBank/DDBJ whole genome shotgun (WGS) entry which is preliminary data.</text>
</comment>
<evidence type="ECO:0000256" key="3">
    <source>
        <dbReference type="SAM" id="MobiDB-lite"/>
    </source>
</evidence>
<dbReference type="InterPro" id="IPR023578">
    <property type="entry name" value="Ras_GEF_dom_sf"/>
</dbReference>
<feature type="compositionally biased region" description="Polar residues" evidence="3">
    <location>
        <begin position="124"/>
        <end position="137"/>
    </location>
</feature>
<feature type="compositionally biased region" description="Polar residues" evidence="3">
    <location>
        <begin position="1"/>
        <end position="10"/>
    </location>
</feature>
<reference evidence="6" key="1">
    <citation type="submission" date="2021-11" db="EMBL/GenBank/DDBJ databases">
        <authorList>
            <person name="Herlambang A."/>
            <person name="Guo Y."/>
            <person name="Takashima Y."/>
            <person name="Nishizawa T."/>
        </authorList>
    </citation>
    <scope>NUCLEOTIDE SEQUENCE</scope>
    <source>
        <strain evidence="6">E1425</strain>
    </source>
</reference>
<dbReference type="InterPro" id="IPR000651">
    <property type="entry name" value="Ras-like_Gua-exchang_fac_N"/>
</dbReference>
<dbReference type="CDD" id="cd06224">
    <property type="entry name" value="REM"/>
    <property type="match status" value="1"/>
</dbReference>
<dbReference type="PANTHER" id="PTHR23113:SF363">
    <property type="entry name" value="PROTEIN SON OF SEVENLESS"/>
    <property type="match status" value="1"/>
</dbReference>
<feature type="region of interest" description="Disordered" evidence="3">
    <location>
        <begin position="789"/>
        <end position="821"/>
    </location>
</feature>
<feature type="compositionally biased region" description="Low complexity" evidence="3">
    <location>
        <begin position="853"/>
        <end position="862"/>
    </location>
</feature>
<dbReference type="Pfam" id="PF00618">
    <property type="entry name" value="RasGEF_N"/>
    <property type="match status" value="1"/>
</dbReference>
<keyword evidence="7" id="KW-1185">Reference proteome</keyword>
<feature type="region of interest" description="Disordered" evidence="3">
    <location>
        <begin position="999"/>
        <end position="1072"/>
    </location>
</feature>
<dbReference type="Pfam" id="PF00617">
    <property type="entry name" value="RasGEF"/>
    <property type="match status" value="1"/>
</dbReference>
<feature type="region of interest" description="Disordered" evidence="3">
    <location>
        <begin position="418"/>
        <end position="450"/>
    </location>
</feature>
<feature type="region of interest" description="Disordered" evidence="3">
    <location>
        <begin position="1"/>
        <end position="34"/>
    </location>
</feature>
<feature type="compositionally biased region" description="Low complexity" evidence="3">
    <location>
        <begin position="1056"/>
        <end position="1070"/>
    </location>
</feature>
<dbReference type="SUPFAM" id="SSF48366">
    <property type="entry name" value="Ras GEF"/>
    <property type="match status" value="1"/>
</dbReference>
<dbReference type="GO" id="GO:0007265">
    <property type="term" value="P:Ras protein signal transduction"/>
    <property type="evidence" value="ECO:0007669"/>
    <property type="project" value="TreeGrafter"/>
</dbReference>
<dbReference type="GO" id="GO:0005886">
    <property type="term" value="C:plasma membrane"/>
    <property type="evidence" value="ECO:0007669"/>
    <property type="project" value="TreeGrafter"/>
</dbReference>
<feature type="region of interest" description="Disordered" evidence="3">
    <location>
        <begin position="584"/>
        <end position="603"/>
    </location>
</feature>
<feature type="region of interest" description="Disordered" evidence="3">
    <location>
        <begin position="156"/>
        <end position="195"/>
    </location>
</feature>
<feature type="compositionally biased region" description="Acidic residues" evidence="3">
    <location>
        <begin position="178"/>
        <end position="188"/>
    </location>
</feature>
<evidence type="ECO:0000313" key="7">
    <source>
        <dbReference type="Proteomes" id="UP000827284"/>
    </source>
</evidence>
<dbReference type="PROSITE" id="PS50009">
    <property type="entry name" value="RASGEF_CAT"/>
    <property type="match status" value="1"/>
</dbReference>
<feature type="region of interest" description="Disordered" evidence="3">
    <location>
        <begin position="311"/>
        <end position="398"/>
    </location>
</feature>
<accession>A0A9P3HDS4</accession>
<feature type="compositionally biased region" description="Polar residues" evidence="3">
    <location>
        <begin position="999"/>
        <end position="1019"/>
    </location>
</feature>
<evidence type="ECO:0000259" key="4">
    <source>
        <dbReference type="PROSITE" id="PS50009"/>
    </source>
</evidence>
<proteinExistence type="predicted"/>
<feature type="compositionally biased region" description="Low complexity" evidence="3">
    <location>
        <begin position="384"/>
        <end position="398"/>
    </location>
</feature>
<evidence type="ECO:0000256" key="1">
    <source>
        <dbReference type="ARBA" id="ARBA00022658"/>
    </source>
</evidence>
<evidence type="ECO:0000256" key="2">
    <source>
        <dbReference type="PROSITE-ProRule" id="PRU00168"/>
    </source>
</evidence>
<feature type="region of interest" description="Disordered" evidence="3">
    <location>
        <begin position="835"/>
        <end position="898"/>
    </location>
</feature>
<feature type="compositionally biased region" description="Polar residues" evidence="3">
    <location>
        <begin position="1026"/>
        <end position="1055"/>
    </location>
</feature>
<dbReference type="Gene3D" id="1.20.870.10">
    <property type="entry name" value="Son of sevenless (SoS) protein Chain: S domain 1"/>
    <property type="match status" value="1"/>
</dbReference>
<dbReference type="SMART" id="SM00229">
    <property type="entry name" value="RasGEFN"/>
    <property type="match status" value="1"/>
</dbReference>
<keyword evidence="1 2" id="KW-0344">Guanine-nucleotide releasing factor</keyword>